<feature type="domain" description="RNA polymerase sigma-70 region 3" evidence="7">
    <location>
        <begin position="651"/>
        <end position="711"/>
    </location>
</feature>
<evidence type="ECO:0008006" key="12">
    <source>
        <dbReference type="Google" id="ProtNLM"/>
    </source>
</evidence>
<dbReference type="InterPro" id="IPR013324">
    <property type="entry name" value="RNA_pol_sigma_r3/r4-like"/>
</dbReference>
<dbReference type="InterPro" id="IPR007627">
    <property type="entry name" value="RNA_pol_sigma70_r2"/>
</dbReference>
<keyword evidence="3" id="KW-0731">Sigma factor</keyword>
<keyword evidence="5" id="KW-0804">Transcription</keyword>
<dbReference type="InterPro" id="IPR007630">
    <property type="entry name" value="RNA_pol_sigma70_r4"/>
</dbReference>
<evidence type="ECO:0000256" key="4">
    <source>
        <dbReference type="ARBA" id="ARBA00023125"/>
    </source>
</evidence>
<dbReference type="SUPFAM" id="SSF88946">
    <property type="entry name" value="Sigma2 domain of RNA polymerase sigma factors"/>
    <property type="match status" value="1"/>
</dbReference>
<evidence type="ECO:0000313" key="11">
    <source>
        <dbReference type="Proteomes" id="UP001530400"/>
    </source>
</evidence>
<comment type="similarity">
    <text evidence="1">Belongs to the sigma-70 factor family.</text>
</comment>
<evidence type="ECO:0000256" key="2">
    <source>
        <dbReference type="ARBA" id="ARBA00023015"/>
    </source>
</evidence>
<dbReference type="InterPro" id="IPR036388">
    <property type="entry name" value="WH-like_DNA-bd_sf"/>
</dbReference>
<dbReference type="Pfam" id="PF04539">
    <property type="entry name" value="Sigma70_r3"/>
    <property type="match status" value="1"/>
</dbReference>
<dbReference type="EMBL" id="JALLPJ020000082">
    <property type="protein sequence ID" value="KAL3802914.1"/>
    <property type="molecule type" value="Genomic_DNA"/>
</dbReference>
<sequence>MPRRSLTSSAAVAVASFASIISDGSHSSPAVNALVSTHTTAFLPVYQRQRAALHARKVNDAPASRSSSSSASSAVIEQVQPIESASRERRLTALQALTKQRLRNEQSTTNIDDDLLFADMDAASMLLESFTQSTPTEAPAPSKRMNSVPGASSLTLLRQRAAEENARQRAEEKNRVFEFMQSPDEIQRLESLIEHLDEKINASTFDDDDDGQLDSLANEKAKSPLLKADGGVNSPLNGNNRKLKSRTGRTVKSKGRPKKENLAAEKSKMITKVEPLQRTTIERIDVPASKGTKPSRVIGGSLINKRDKQASGTSTTTKMAVSKGSAKLIEPTLGSNAIVNSQRRRVVKQLPKSRRDEDGNLEDQNTVQVIPGDSKGTLSDALNLNLYYRTELLTAREEYSLGMKVKFMVKCEAVHEGLSNALGRTPTIAEWAAACGFHEYDSVMSSDRYIETELDREIRPTSVSSNDELAPNMFVGNGLVTDSGVGRGKGRVKKPPPNSLGKFYDDSYAKFKRRKKDDSQNGVEEEEELDDDEFDIFLHRQKCFPGEPINQGTPREFREMMLTAKEAKQRMVQCNMRLVVSIARRYHGVGVSVPDLIQEGSLGLSRAAEKFDPKRGFKFSTYASWWIQQAVFRSIAYHSRTIRLPVHVHNLLNKVRRARQILQQELGRMPSNEEVAAEMDMSVEKYNKMIRSTRHAISLERPKYKNNPKDLGHESEALVGDMVDSAAVVFDEKTPEQQVDHGLLHNDIDFMLGKLGDDERAVLCLRYGIKDGITRTVTLVASELRQTKSWVRSQECRALRKLRRPWYERRLKEHKESLQATIAPPL</sequence>
<evidence type="ECO:0000313" key="10">
    <source>
        <dbReference type="EMBL" id="KAL3802914.1"/>
    </source>
</evidence>
<comment type="caution">
    <text evidence="10">The sequence shown here is derived from an EMBL/GenBank/DDBJ whole genome shotgun (WGS) entry which is preliminary data.</text>
</comment>
<organism evidence="10 11">
    <name type="scientific">Cyclotella atomus</name>
    <dbReference type="NCBI Taxonomy" id="382360"/>
    <lineage>
        <taxon>Eukaryota</taxon>
        <taxon>Sar</taxon>
        <taxon>Stramenopiles</taxon>
        <taxon>Ochrophyta</taxon>
        <taxon>Bacillariophyta</taxon>
        <taxon>Coscinodiscophyceae</taxon>
        <taxon>Thalassiosirophycidae</taxon>
        <taxon>Stephanodiscales</taxon>
        <taxon>Stephanodiscaceae</taxon>
        <taxon>Cyclotella</taxon>
    </lineage>
</organism>
<evidence type="ECO:0000256" key="5">
    <source>
        <dbReference type="ARBA" id="ARBA00023163"/>
    </source>
</evidence>
<dbReference type="InterPro" id="IPR013325">
    <property type="entry name" value="RNA_pol_sigma_r2"/>
</dbReference>
<dbReference type="GO" id="GO:0003677">
    <property type="term" value="F:DNA binding"/>
    <property type="evidence" value="ECO:0007669"/>
    <property type="project" value="UniProtKB-KW"/>
</dbReference>
<reference evidence="10 11" key="1">
    <citation type="submission" date="2024-10" db="EMBL/GenBank/DDBJ databases">
        <title>Updated reference genomes for cyclostephanoid diatoms.</title>
        <authorList>
            <person name="Roberts W.R."/>
            <person name="Alverson A.J."/>
        </authorList>
    </citation>
    <scope>NUCLEOTIDE SEQUENCE [LARGE SCALE GENOMIC DNA]</scope>
    <source>
        <strain evidence="10 11">AJA010-31</strain>
    </source>
</reference>
<dbReference type="Gene3D" id="1.10.10.10">
    <property type="entry name" value="Winged helix-like DNA-binding domain superfamily/Winged helix DNA-binding domain"/>
    <property type="match status" value="2"/>
</dbReference>
<dbReference type="SUPFAM" id="SSF88659">
    <property type="entry name" value="Sigma3 and sigma4 domains of RNA polymerase sigma factors"/>
    <property type="match status" value="2"/>
</dbReference>
<protein>
    <recommendedName>
        <fullName evidence="12">RNA polymerase sigma-70 domain-containing protein</fullName>
    </recommendedName>
</protein>
<dbReference type="InterPro" id="IPR014284">
    <property type="entry name" value="RNA_pol_sigma-70_dom"/>
</dbReference>
<feature type="domain" description="RNA polymerase sigma-70 region 2" evidence="8">
    <location>
        <begin position="571"/>
        <end position="640"/>
    </location>
</feature>
<dbReference type="PANTHER" id="PTHR30603:SF47">
    <property type="entry name" value="RNA POLYMERASE SIGMA FACTOR SIGD, CHLOROPLASTIC"/>
    <property type="match status" value="1"/>
</dbReference>
<keyword evidence="4" id="KW-0238">DNA-binding</keyword>
<evidence type="ECO:0000256" key="3">
    <source>
        <dbReference type="ARBA" id="ARBA00023082"/>
    </source>
</evidence>
<dbReference type="AlphaFoldDB" id="A0ABD3QR54"/>
<feature type="region of interest" description="Disordered" evidence="6">
    <location>
        <begin position="221"/>
        <end position="262"/>
    </location>
</feature>
<dbReference type="InterPro" id="IPR007624">
    <property type="entry name" value="RNA_pol_sigma70_r3"/>
</dbReference>
<dbReference type="InterPro" id="IPR050239">
    <property type="entry name" value="Sigma-70_RNA_pol_init_factors"/>
</dbReference>
<dbReference type="GO" id="GO:0016987">
    <property type="term" value="F:sigma factor activity"/>
    <property type="evidence" value="ECO:0007669"/>
    <property type="project" value="UniProtKB-KW"/>
</dbReference>
<evidence type="ECO:0000259" key="7">
    <source>
        <dbReference type="Pfam" id="PF04539"/>
    </source>
</evidence>
<dbReference type="PRINTS" id="PR00046">
    <property type="entry name" value="SIGMA70FCT"/>
</dbReference>
<dbReference type="Pfam" id="PF04542">
    <property type="entry name" value="Sigma70_r2"/>
    <property type="match status" value="1"/>
</dbReference>
<name>A0ABD3QR54_9STRA</name>
<dbReference type="Gene3D" id="1.10.601.10">
    <property type="entry name" value="RNA Polymerase Primary Sigma Factor"/>
    <property type="match status" value="1"/>
</dbReference>
<evidence type="ECO:0000259" key="9">
    <source>
        <dbReference type="Pfam" id="PF04545"/>
    </source>
</evidence>
<evidence type="ECO:0000256" key="1">
    <source>
        <dbReference type="ARBA" id="ARBA00007788"/>
    </source>
</evidence>
<feature type="region of interest" description="Disordered" evidence="6">
    <location>
        <begin position="349"/>
        <end position="374"/>
    </location>
</feature>
<dbReference type="Proteomes" id="UP001530400">
    <property type="component" value="Unassembled WGS sequence"/>
</dbReference>
<accession>A0ABD3QR54</accession>
<proteinExistence type="inferred from homology"/>
<dbReference type="Pfam" id="PF04545">
    <property type="entry name" value="Sigma70_r4"/>
    <property type="match status" value="1"/>
</dbReference>
<dbReference type="InterPro" id="IPR000943">
    <property type="entry name" value="RNA_pol_sigma70"/>
</dbReference>
<evidence type="ECO:0000256" key="6">
    <source>
        <dbReference type="SAM" id="MobiDB-lite"/>
    </source>
</evidence>
<feature type="compositionally biased region" description="Low complexity" evidence="6">
    <location>
        <begin position="61"/>
        <end position="74"/>
    </location>
</feature>
<feature type="compositionally biased region" description="Basic residues" evidence="6">
    <location>
        <begin position="241"/>
        <end position="257"/>
    </location>
</feature>
<evidence type="ECO:0000259" key="8">
    <source>
        <dbReference type="Pfam" id="PF04542"/>
    </source>
</evidence>
<feature type="region of interest" description="Disordered" evidence="6">
    <location>
        <begin position="56"/>
        <end position="80"/>
    </location>
</feature>
<dbReference type="PANTHER" id="PTHR30603">
    <property type="entry name" value="RNA POLYMERASE SIGMA FACTOR RPO"/>
    <property type="match status" value="1"/>
</dbReference>
<gene>
    <name evidence="10" type="ORF">ACHAWO_003546</name>
</gene>
<feature type="domain" description="RNA polymerase sigma-70 region 4" evidence="9">
    <location>
        <begin position="752"/>
        <end position="803"/>
    </location>
</feature>
<keyword evidence="2" id="KW-0805">Transcription regulation</keyword>
<keyword evidence="11" id="KW-1185">Reference proteome</keyword>
<dbReference type="NCBIfam" id="TIGR02937">
    <property type="entry name" value="sigma70-ECF"/>
    <property type="match status" value="1"/>
</dbReference>